<evidence type="ECO:0000313" key="2">
    <source>
        <dbReference type="EMBL" id="PIK62910.1"/>
    </source>
</evidence>
<name>A0A2G8LRW0_STIJA</name>
<comment type="caution">
    <text evidence="2">The sequence shown here is derived from an EMBL/GenBank/DDBJ whole genome shotgun (WGS) entry which is preliminary data.</text>
</comment>
<reference evidence="2 3" key="1">
    <citation type="journal article" date="2017" name="PLoS Biol.">
        <title>The sea cucumber genome provides insights into morphological evolution and visceral regeneration.</title>
        <authorList>
            <person name="Zhang X."/>
            <person name="Sun L."/>
            <person name="Yuan J."/>
            <person name="Sun Y."/>
            <person name="Gao Y."/>
            <person name="Zhang L."/>
            <person name="Li S."/>
            <person name="Dai H."/>
            <person name="Hamel J.F."/>
            <person name="Liu C."/>
            <person name="Yu Y."/>
            <person name="Liu S."/>
            <person name="Lin W."/>
            <person name="Guo K."/>
            <person name="Jin S."/>
            <person name="Xu P."/>
            <person name="Storey K.B."/>
            <person name="Huan P."/>
            <person name="Zhang T."/>
            <person name="Zhou Y."/>
            <person name="Zhang J."/>
            <person name="Lin C."/>
            <person name="Li X."/>
            <person name="Xing L."/>
            <person name="Huo D."/>
            <person name="Sun M."/>
            <person name="Wang L."/>
            <person name="Mercier A."/>
            <person name="Li F."/>
            <person name="Yang H."/>
            <person name="Xiang J."/>
        </authorList>
    </citation>
    <scope>NUCLEOTIDE SEQUENCE [LARGE SCALE GENOMIC DNA]</scope>
    <source>
        <strain evidence="2">Shaxun</strain>
        <tissue evidence="2">Muscle</tissue>
    </source>
</reference>
<keyword evidence="3" id="KW-1185">Reference proteome</keyword>
<dbReference type="OrthoDB" id="120976at2759"/>
<gene>
    <name evidence="2" type="ORF">BSL78_00145</name>
</gene>
<feature type="compositionally biased region" description="Basic residues" evidence="1">
    <location>
        <begin position="71"/>
        <end position="83"/>
    </location>
</feature>
<dbReference type="EMBL" id="MRZV01000003">
    <property type="protein sequence ID" value="PIK62910.1"/>
    <property type="molecule type" value="Genomic_DNA"/>
</dbReference>
<dbReference type="Proteomes" id="UP000230750">
    <property type="component" value="Unassembled WGS sequence"/>
</dbReference>
<proteinExistence type="predicted"/>
<accession>A0A2G8LRW0</accession>
<feature type="region of interest" description="Disordered" evidence="1">
    <location>
        <begin position="70"/>
        <end position="101"/>
    </location>
</feature>
<organism evidence="2 3">
    <name type="scientific">Stichopus japonicus</name>
    <name type="common">Sea cucumber</name>
    <dbReference type="NCBI Taxonomy" id="307972"/>
    <lineage>
        <taxon>Eukaryota</taxon>
        <taxon>Metazoa</taxon>
        <taxon>Echinodermata</taxon>
        <taxon>Eleutherozoa</taxon>
        <taxon>Echinozoa</taxon>
        <taxon>Holothuroidea</taxon>
        <taxon>Aspidochirotacea</taxon>
        <taxon>Aspidochirotida</taxon>
        <taxon>Stichopodidae</taxon>
        <taxon>Apostichopus</taxon>
    </lineage>
</organism>
<sequence>MHNSSIMANNWNEDVSKPRQMSETVLTQGVRKTVVNELYGKIQYVPYIRENIFNAGDDLLVRLEPEDKQRRFQRMRHSPTHKSQHIDVLQKGNENSKSSVNPSYNKSILLLQDVADYIQPNRRPEEAPTDNQLRNILTRNPVLSEICEIPLFALMLAHMSNKNVEPFASLTSFFKSTLMKASENIIKYIKKREGGNYFAAVCSIEQVNKIDYVVDLVKTFCSDGMVIKTTDGTLQQKSQIQLLRYCLTSKDSVKPGIFVGTLFEDCSLPQTFNNNQLTPSIKSWNVPVLWNSFRYSFQLDLACGLWKVAVPLVINLSKCKIETGKIRMKTGLVLPSLLSVEKILVKVNERKVTEEEILGISSYGQRCRLLKEIRLRNTFTIAMPCLVLDPSNCKYENDTIRLESGVRLASIPSLQKILIQADGRDLTTEDVIGIASYGQHCDAMKELRLFAASSIDPKKITQRLRSWKVQVNWRPSDQGFLLNLQSGEWRSIVQLLHIAAKRNISISCLHLYRSFVGICDENIISLNSNIRLSCPSSVQMIGINTEEEGRELTETEFVRVLLFAQKSERLNELWFGDCLLPMSIPAASVPIKLKLKNVKVLWNPRDAFLQYNLDLESGRG</sequence>
<evidence type="ECO:0000256" key="1">
    <source>
        <dbReference type="SAM" id="MobiDB-lite"/>
    </source>
</evidence>
<feature type="compositionally biased region" description="Polar residues" evidence="1">
    <location>
        <begin position="92"/>
        <end position="101"/>
    </location>
</feature>
<dbReference type="AlphaFoldDB" id="A0A2G8LRW0"/>
<protein>
    <submittedName>
        <fullName evidence="2">Uncharacterized protein</fullName>
    </submittedName>
</protein>
<evidence type="ECO:0000313" key="3">
    <source>
        <dbReference type="Proteomes" id="UP000230750"/>
    </source>
</evidence>